<gene>
    <name evidence="4" type="primary">cmr6</name>
    <name evidence="3" type="ORF">DJ90_4556</name>
    <name evidence="4" type="ORF">GNQ08_24940</name>
</gene>
<keyword evidence="1" id="KW-0051">Antiviral defense</keyword>
<keyword evidence="5" id="KW-1185">Reference proteome</keyword>
<accession>A0A090Z6W3</accession>
<dbReference type="GO" id="GO:0051607">
    <property type="term" value="P:defense response to virus"/>
    <property type="evidence" value="ECO:0007669"/>
    <property type="project" value="UniProtKB-KW"/>
</dbReference>
<evidence type="ECO:0000256" key="1">
    <source>
        <dbReference type="ARBA" id="ARBA00023118"/>
    </source>
</evidence>
<dbReference type="Proteomes" id="UP000442469">
    <property type="component" value="Unassembled WGS sequence"/>
</dbReference>
<evidence type="ECO:0000259" key="2">
    <source>
        <dbReference type="Pfam" id="PF03787"/>
    </source>
</evidence>
<dbReference type="HOGENOM" id="CLU_053305_2_1_9"/>
<reference evidence="4 6" key="2">
    <citation type="submission" date="2019-11" db="EMBL/GenBank/DDBJ databases">
        <title>Draft genome sequences of five Paenibacillus species of dairy origin.</title>
        <authorList>
            <person name="Olajide A.M."/>
            <person name="Chen S."/>
            <person name="Lapointe G."/>
        </authorList>
    </citation>
    <scope>NUCLEOTIDE SEQUENCE [LARGE SCALE GENOMIC DNA]</scope>
    <source>
        <strain evidence="4 6">3CT49</strain>
    </source>
</reference>
<dbReference type="GeneID" id="77009685"/>
<comment type="caution">
    <text evidence="3">The sequence shown here is derived from an EMBL/GenBank/DDBJ whole genome shotgun (WGS) entry which is preliminary data.</text>
</comment>
<evidence type="ECO:0000313" key="5">
    <source>
        <dbReference type="Proteomes" id="UP000029278"/>
    </source>
</evidence>
<sequence>MNLHQMLNKYRGFQEDSDLGMIVDKNGETKGVFYDRVVKEYETYWTESIDWYRKLYQRHYQKMAGRHRPFFVSSESPCIIGQGQQTVLETGMALHKTYGVPYIPGTALKGLAAHYCHRYLGAEHPSFRMDGDSYKVLFGTQQEAGYIRFFDALPTPETVRTALLPDVMTPHHQSYNSLSSDASKRLRPEAEYAPVESGANAPRDDDSPIPVPFLSVVADFRIMLFCESDSEEADAWLEIAEQLVLRALKLEGIGGKTNAGYGRMTLKQARLKDEQRKQQ</sequence>
<dbReference type="InterPro" id="IPR005537">
    <property type="entry name" value="RAMP_III_fam"/>
</dbReference>
<dbReference type="PANTHER" id="PTHR39965:SF1">
    <property type="entry name" value="CRISPR SYSTEM CMR SUBUNIT CMR6"/>
    <property type="match status" value="1"/>
</dbReference>
<dbReference type="RefSeq" id="WP_051985718.1">
    <property type="nucleotide sequence ID" value="NZ_BGML01000034.1"/>
</dbReference>
<dbReference type="Pfam" id="PF03787">
    <property type="entry name" value="RAMPs"/>
    <property type="match status" value="1"/>
</dbReference>
<dbReference type="EMBL" id="JMQA01000036">
    <property type="protein sequence ID" value="KFN07014.1"/>
    <property type="molecule type" value="Genomic_DNA"/>
</dbReference>
<dbReference type="InterPro" id="IPR010172">
    <property type="entry name" value="CRISPR-assoc_prot_TM1791"/>
</dbReference>
<dbReference type="PATRIC" id="fig|44252.3.peg.3948"/>
<dbReference type="NCBIfam" id="TIGR01898">
    <property type="entry name" value="cas_TM1791_cmr6"/>
    <property type="match status" value="1"/>
</dbReference>
<dbReference type="EMBL" id="WNZZ01000027">
    <property type="protein sequence ID" value="MUG25611.1"/>
    <property type="molecule type" value="Genomic_DNA"/>
</dbReference>
<evidence type="ECO:0000313" key="4">
    <source>
        <dbReference type="EMBL" id="MUG25611.1"/>
    </source>
</evidence>
<dbReference type="PANTHER" id="PTHR39965">
    <property type="entry name" value="CRISPR SYSTEM CMR SUBUNIT CMR6"/>
    <property type="match status" value="1"/>
</dbReference>
<proteinExistence type="predicted"/>
<evidence type="ECO:0000313" key="3">
    <source>
        <dbReference type="EMBL" id="KFN07014.1"/>
    </source>
</evidence>
<reference evidence="3 5" key="1">
    <citation type="submission" date="2014-04" db="EMBL/GenBank/DDBJ databases">
        <authorList>
            <person name="Bishop-Lilly K.A."/>
            <person name="Broomall S.M."/>
            <person name="Chain P.S."/>
            <person name="Chertkov O."/>
            <person name="Coyne S.R."/>
            <person name="Daligault H.E."/>
            <person name="Davenport K.W."/>
            <person name="Erkkila T."/>
            <person name="Frey K.G."/>
            <person name="Gibbons H.S."/>
            <person name="Gu W."/>
            <person name="Jaissle J."/>
            <person name="Johnson S.L."/>
            <person name="Koroleva G.I."/>
            <person name="Ladner J.T."/>
            <person name="Lo C.-C."/>
            <person name="Minogue T.D."/>
            <person name="Munk C."/>
            <person name="Palacios G.F."/>
            <person name="Redden C.L."/>
            <person name="Rosenzweig C.N."/>
            <person name="Scholz M.B."/>
            <person name="Teshima H."/>
            <person name="Xu Y."/>
        </authorList>
    </citation>
    <scope>NUCLEOTIDE SEQUENCE [LARGE SCALE GENOMIC DNA]</scope>
    <source>
        <strain evidence="3 5">8244</strain>
    </source>
</reference>
<evidence type="ECO:0000313" key="6">
    <source>
        <dbReference type="Proteomes" id="UP000442469"/>
    </source>
</evidence>
<dbReference type="OrthoDB" id="9813956at2"/>
<name>A0A090Z6W3_PAEMA</name>
<dbReference type="STRING" id="44252.DJ90_4556"/>
<feature type="domain" description="CRISPR type III-associated protein" evidence="2">
    <location>
        <begin position="75"/>
        <end position="264"/>
    </location>
</feature>
<dbReference type="Proteomes" id="UP000029278">
    <property type="component" value="Unassembled WGS sequence"/>
</dbReference>
<protein>
    <submittedName>
        <fullName evidence="3">RAMP superfamily protein</fullName>
    </submittedName>
    <submittedName>
        <fullName evidence="4">Type III-B CRISPR module RAMP protein Cmr6</fullName>
    </submittedName>
</protein>
<organism evidence="3 5">
    <name type="scientific">Paenibacillus macerans</name>
    <name type="common">Bacillus macerans</name>
    <dbReference type="NCBI Taxonomy" id="44252"/>
    <lineage>
        <taxon>Bacteria</taxon>
        <taxon>Bacillati</taxon>
        <taxon>Bacillota</taxon>
        <taxon>Bacilli</taxon>
        <taxon>Bacillales</taxon>
        <taxon>Paenibacillaceae</taxon>
        <taxon>Paenibacillus</taxon>
    </lineage>
</organism>
<dbReference type="AlphaFoldDB" id="A0A090Z6W3"/>